<comment type="caution">
    <text evidence="1">The sequence shown here is derived from an EMBL/GenBank/DDBJ whole genome shotgun (WGS) entry which is preliminary data.</text>
</comment>
<dbReference type="InterPro" id="IPR025459">
    <property type="entry name" value="DUF4279"/>
</dbReference>
<gene>
    <name evidence="1" type="ORF">CLV43_11159</name>
</gene>
<dbReference type="Proteomes" id="UP000239494">
    <property type="component" value="Unassembled WGS sequence"/>
</dbReference>
<protein>
    <submittedName>
        <fullName evidence="1">Uncharacterized protein DUF4279</fullName>
    </submittedName>
</protein>
<proteinExistence type="predicted"/>
<reference evidence="1 2" key="1">
    <citation type="submission" date="2018-03" db="EMBL/GenBank/DDBJ databases">
        <title>Genomic Encyclopedia of Archaeal and Bacterial Type Strains, Phase II (KMG-II): from individual species to whole genera.</title>
        <authorList>
            <person name="Goeker M."/>
        </authorList>
    </citation>
    <scope>NUCLEOTIDE SEQUENCE [LARGE SCALE GENOMIC DNA]</scope>
    <source>
        <strain evidence="1 2">DSM 44720</strain>
    </source>
</reference>
<organism evidence="1 2">
    <name type="scientific">Umezawaea tangerina</name>
    <dbReference type="NCBI Taxonomy" id="84725"/>
    <lineage>
        <taxon>Bacteria</taxon>
        <taxon>Bacillati</taxon>
        <taxon>Actinomycetota</taxon>
        <taxon>Actinomycetes</taxon>
        <taxon>Pseudonocardiales</taxon>
        <taxon>Pseudonocardiaceae</taxon>
        <taxon>Umezawaea</taxon>
    </lineage>
</organism>
<dbReference type="AlphaFoldDB" id="A0A2T0STE7"/>
<evidence type="ECO:0000313" key="1">
    <source>
        <dbReference type="EMBL" id="PRY36687.1"/>
    </source>
</evidence>
<sequence>MSLWLLSSALPPDGELADHLHWLLDRLEPKAGVLWRLVDEGYAADWFCLAASGATEHAVELDRPLLTRLLALPGGLLLDVMGED</sequence>
<dbReference type="EMBL" id="PVTF01000011">
    <property type="protein sequence ID" value="PRY36687.1"/>
    <property type="molecule type" value="Genomic_DNA"/>
</dbReference>
<name>A0A2T0STE7_9PSEU</name>
<evidence type="ECO:0000313" key="2">
    <source>
        <dbReference type="Proteomes" id="UP000239494"/>
    </source>
</evidence>
<dbReference type="Pfam" id="PF14106">
    <property type="entry name" value="DUF4279"/>
    <property type="match status" value="1"/>
</dbReference>
<accession>A0A2T0STE7</accession>
<keyword evidence="2" id="KW-1185">Reference proteome</keyword>